<dbReference type="Proteomes" id="UP000664399">
    <property type="component" value="Unassembled WGS sequence"/>
</dbReference>
<evidence type="ECO:0000313" key="2">
    <source>
        <dbReference type="Proteomes" id="UP000664399"/>
    </source>
</evidence>
<gene>
    <name evidence="1" type="ORF">J2D75_11035</name>
</gene>
<dbReference type="SUPFAM" id="SSF46785">
    <property type="entry name" value="Winged helix' DNA-binding domain"/>
    <property type="match status" value="1"/>
</dbReference>
<keyword evidence="2" id="KW-1185">Reference proteome</keyword>
<comment type="caution">
    <text evidence="1">The sequence shown here is derived from an EMBL/GenBank/DDBJ whole genome shotgun (WGS) entry which is preliminary data.</text>
</comment>
<dbReference type="InterPro" id="IPR036390">
    <property type="entry name" value="WH_DNA-bd_sf"/>
</dbReference>
<protein>
    <submittedName>
        <fullName evidence="1">Transcriptional regulator</fullName>
    </submittedName>
</protein>
<sequence>MEEKTMRTVTLGVSSVEDTKRRAAAAFRGEEVGEFISFGNVELLWRVLTVKRWDILRAMTGQGSMAIREVARRVARDVKAVHGDVQALLSAGVLDREENGQVIFPYDAVHVDFTLTRAA</sequence>
<evidence type="ECO:0000313" key="1">
    <source>
        <dbReference type="EMBL" id="MBO1329003.1"/>
    </source>
</evidence>
<organism evidence="1 2">
    <name type="scientific">Acetobacter suratthaniensis</name>
    <dbReference type="NCBI Taxonomy" id="1502841"/>
    <lineage>
        <taxon>Bacteria</taxon>
        <taxon>Pseudomonadati</taxon>
        <taxon>Pseudomonadota</taxon>
        <taxon>Alphaproteobacteria</taxon>
        <taxon>Acetobacterales</taxon>
        <taxon>Acetobacteraceae</taxon>
        <taxon>Acetobacter</taxon>
    </lineage>
</organism>
<dbReference type="EMBL" id="JAFVMG010000013">
    <property type="protein sequence ID" value="MBO1329003.1"/>
    <property type="molecule type" value="Genomic_DNA"/>
</dbReference>
<name>A0ABS3LNP6_9PROT</name>
<dbReference type="Pfam" id="PF25212">
    <property type="entry name" value="HVO_A0114"/>
    <property type="match status" value="1"/>
</dbReference>
<reference evidence="1 2" key="1">
    <citation type="submission" date="2021-03" db="EMBL/GenBank/DDBJ databases">
        <title>The complete genome sequence of Acetobacter suratthaniensis TBRC 1719.</title>
        <authorList>
            <person name="Charoenyingcharoen P."/>
            <person name="Yukphan P."/>
        </authorList>
    </citation>
    <scope>NUCLEOTIDE SEQUENCE [LARGE SCALE GENOMIC DNA]</scope>
    <source>
        <strain evidence="1 2">TBRC 1719</strain>
    </source>
</reference>
<accession>A0ABS3LNP6</accession>
<proteinExistence type="predicted"/>